<protein>
    <submittedName>
        <fullName evidence="2">Uncharacterized protein</fullName>
    </submittedName>
</protein>
<reference evidence="2" key="1">
    <citation type="journal article" date="2023" name="Nat. Commun.">
        <title>Diploid and tetraploid genomes of Acorus and the evolution of monocots.</title>
        <authorList>
            <person name="Ma L."/>
            <person name="Liu K.W."/>
            <person name="Li Z."/>
            <person name="Hsiao Y.Y."/>
            <person name="Qi Y."/>
            <person name="Fu T."/>
            <person name="Tang G.D."/>
            <person name="Zhang D."/>
            <person name="Sun W.H."/>
            <person name="Liu D.K."/>
            <person name="Li Y."/>
            <person name="Chen G.Z."/>
            <person name="Liu X.D."/>
            <person name="Liao X.Y."/>
            <person name="Jiang Y.T."/>
            <person name="Yu X."/>
            <person name="Hao Y."/>
            <person name="Huang J."/>
            <person name="Zhao X.W."/>
            <person name="Ke S."/>
            <person name="Chen Y.Y."/>
            <person name="Wu W.L."/>
            <person name="Hsu J.L."/>
            <person name="Lin Y.F."/>
            <person name="Huang M.D."/>
            <person name="Li C.Y."/>
            <person name="Huang L."/>
            <person name="Wang Z.W."/>
            <person name="Zhao X."/>
            <person name="Zhong W.Y."/>
            <person name="Peng D.H."/>
            <person name="Ahmad S."/>
            <person name="Lan S."/>
            <person name="Zhang J.S."/>
            <person name="Tsai W.C."/>
            <person name="Van de Peer Y."/>
            <person name="Liu Z.J."/>
        </authorList>
    </citation>
    <scope>NUCLEOTIDE SEQUENCE</scope>
    <source>
        <strain evidence="2">SCP</strain>
    </source>
</reference>
<dbReference type="AlphaFoldDB" id="A0AAV9AEQ2"/>
<dbReference type="Proteomes" id="UP001179952">
    <property type="component" value="Unassembled WGS sequence"/>
</dbReference>
<name>A0AAV9AEQ2_ACOGR</name>
<evidence type="ECO:0000313" key="2">
    <source>
        <dbReference type="EMBL" id="KAK1262616.1"/>
    </source>
</evidence>
<proteinExistence type="predicted"/>
<keyword evidence="3" id="KW-1185">Reference proteome</keyword>
<gene>
    <name evidence="2" type="ORF">QJS04_geneDACA000951</name>
</gene>
<dbReference type="EMBL" id="JAUJYN010000010">
    <property type="protein sequence ID" value="KAK1262616.1"/>
    <property type="molecule type" value="Genomic_DNA"/>
</dbReference>
<accession>A0AAV9AEQ2</accession>
<evidence type="ECO:0000256" key="1">
    <source>
        <dbReference type="SAM" id="MobiDB-lite"/>
    </source>
</evidence>
<comment type="caution">
    <text evidence="2">The sequence shown here is derived from an EMBL/GenBank/DDBJ whole genome shotgun (WGS) entry which is preliminary data.</text>
</comment>
<evidence type="ECO:0000313" key="3">
    <source>
        <dbReference type="Proteomes" id="UP001179952"/>
    </source>
</evidence>
<organism evidence="2 3">
    <name type="scientific">Acorus gramineus</name>
    <name type="common">Dwarf sweet flag</name>
    <dbReference type="NCBI Taxonomy" id="55184"/>
    <lineage>
        <taxon>Eukaryota</taxon>
        <taxon>Viridiplantae</taxon>
        <taxon>Streptophyta</taxon>
        <taxon>Embryophyta</taxon>
        <taxon>Tracheophyta</taxon>
        <taxon>Spermatophyta</taxon>
        <taxon>Magnoliopsida</taxon>
        <taxon>Liliopsida</taxon>
        <taxon>Acoraceae</taxon>
        <taxon>Acorus</taxon>
    </lineage>
</organism>
<sequence>MRLETVEIRPNGGQQVEVHFMNSGVPGVVQENFEGYYIDHDDLALAEVLQDQESALSSLQLGSDKASSSTNSKTDTVQKESSDALDPQTQLEVDEAIARALQDEENNAPSVTEAGFWARQH</sequence>
<feature type="compositionally biased region" description="Polar residues" evidence="1">
    <location>
        <begin position="57"/>
        <end position="75"/>
    </location>
</feature>
<reference evidence="2" key="2">
    <citation type="submission" date="2023-06" db="EMBL/GenBank/DDBJ databases">
        <authorList>
            <person name="Ma L."/>
            <person name="Liu K.-W."/>
            <person name="Li Z."/>
            <person name="Hsiao Y.-Y."/>
            <person name="Qi Y."/>
            <person name="Fu T."/>
            <person name="Tang G."/>
            <person name="Zhang D."/>
            <person name="Sun W.-H."/>
            <person name="Liu D.-K."/>
            <person name="Li Y."/>
            <person name="Chen G.-Z."/>
            <person name="Liu X.-D."/>
            <person name="Liao X.-Y."/>
            <person name="Jiang Y.-T."/>
            <person name="Yu X."/>
            <person name="Hao Y."/>
            <person name="Huang J."/>
            <person name="Zhao X.-W."/>
            <person name="Ke S."/>
            <person name="Chen Y.-Y."/>
            <person name="Wu W.-L."/>
            <person name="Hsu J.-L."/>
            <person name="Lin Y.-F."/>
            <person name="Huang M.-D."/>
            <person name="Li C.-Y."/>
            <person name="Huang L."/>
            <person name="Wang Z.-W."/>
            <person name="Zhao X."/>
            <person name="Zhong W.-Y."/>
            <person name="Peng D.-H."/>
            <person name="Ahmad S."/>
            <person name="Lan S."/>
            <person name="Zhang J.-S."/>
            <person name="Tsai W.-C."/>
            <person name="Van De Peer Y."/>
            <person name="Liu Z.-J."/>
        </authorList>
    </citation>
    <scope>NUCLEOTIDE SEQUENCE</scope>
    <source>
        <strain evidence="2">SCP</strain>
        <tissue evidence="2">Leaves</tissue>
    </source>
</reference>
<feature type="region of interest" description="Disordered" evidence="1">
    <location>
        <begin position="57"/>
        <end position="121"/>
    </location>
</feature>